<name>A0A1X6NMN2_PORUM</name>
<accession>A0A1X6NMN2</accession>
<dbReference type="Proteomes" id="UP000218209">
    <property type="component" value="Unassembled WGS sequence"/>
</dbReference>
<dbReference type="PANTHER" id="PTHR13593">
    <property type="match status" value="1"/>
</dbReference>
<dbReference type="InterPro" id="IPR051057">
    <property type="entry name" value="PI-PLC_domain"/>
</dbReference>
<feature type="compositionally biased region" description="Low complexity" evidence="1">
    <location>
        <begin position="60"/>
        <end position="75"/>
    </location>
</feature>
<evidence type="ECO:0000313" key="4">
    <source>
        <dbReference type="Proteomes" id="UP000218209"/>
    </source>
</evidence>
<evidence type="ECO:0000259" key="2">
    <source>
        <dbReference type="Pfam" id="PF00388"/>
    </source>
</evidence>
<reference evidence="3 4" key="1">
    <citation type="submission" date="2017-03" db="EMBL/GenBank/DDBJ databases">
        <title>WGS assembly of Porphyra umbilicalis.</title>
        <authorList>
            <person name="Brawley S.H."/>
            <person name="Blouin N.A."/>
            <person name="Ficko-Blean E."/>
            <person name="Wheeler G.L."/>
            <person name="Lohr M."/>
            <person name="Goodson H.V."/>
            <person name="Jenkins J.W."/>
            <person name="Blaby-Haas C.E."/>
            <person name="Helliwell K.E."/>
            <person name="Chan C."/>
            <person name="Marriage T."/>
            <person name="Bhattacharya D."/>
            <person name="Klein A.S."/>
            <person name="Badis Y."/>
            <person name="Brodie J."/>
            <person name="Cao Y."/>
            <person name="Collen J."/>
            <person name="Dittami S.M."/>
            <person name="Gachon C.M."/>
            <person name="Green B.R."/>
            <person name="Karpowicz S."/>
            <person name="Kim J.W."/>
            <person name="Kudahl U."/>
            <person name="Lin S."/>
            <person name="Michel G."/>
            <person name="Mittag M."/>
            <person name="Olson B.J."/>
            <person name="Pangilinan J."/>
            <person name="Peng Y."/>
            <person name="Qiu H."/>
            <person name="Shu S."/>
            <person name="Singer J.T."/>
            <person name="Smith A.G."/>
            <person name="Sprecher B.N."/>
            <person name="Wagner V."/>
            <person name="Wang W."/>
            <person name="Wang Z.-Y."/>
            <person name="Yan J."/>
            <person name="Yarish C."/>
            <person name="Zoeuner-Riek S."/>
            <person name="Zhuang Y."/>
            <person name="Zou Y."/>
            <person name="Lindquist E.A."/>
            <person name="Grimwood J."/>
            <person name="Barry K."/>
            <person name="Rokhsar D.S."/>
            <person name="Schmutz J."/>
            <person name="Stiller J.W."/>
            <person name="Grossman A.R."/>
            <person name="Prochnik S.E."/>
        </authorList>
    </citation>
    <scope>NUCLEOTIDE SEQUENCE [LARGE SCALE GENOMIC DNA]</scope>
    <source>
        <strain evidence="3">4086291</strain>
    </source>
</reference>
<feature type="domain" description="Phosphatidylinositol-specific phospholipase C X" evidence="2">
    <location>
        <begin position="132"/>
        <end position="229"/>
    </location>
</feature>
<dbReference type="Gene3D" id="3.20.20.190">
    <property type="entry name" value="Phosphatidylinositol (PI) phosphodiesterase"/>
    <property type="match status" value="1"/>
</dbReference>
<evidence type="ECO:0000256" key="1">
    <source>
        <dbReference type="SAM" id="MobiDB-lite"/>
    </source>
</evidence>
<keyword evidence="4" id="KW-1185">Reference proteome</keyword>
<evidence type="ECO:0000313" key="3">
    <source>
        <dbReference type="EMBL" id="OSX69838.1"/>
    </source>
</evidence>
<dbReference type="GO" id="GO:0006629">
    <property type="term" value="P:lipid metabolic process"/>
    <property type="evidence" value="ECO:0007669"/>
    <property type="project" value="InterPro"/>
</dbReference>
<feature type="non-terminal residue" evidence="3">
    <location>
        <position position="310"/>
    </location>
</feature>
<dbReference type="PANTHER" id="PTHR13593:SF113">
    <property type="entry name" value="SI:DKEY-266F7.9"/>
    <property type="match status" value="1"/>
</dbReference>
<gene>
    <name evidence="3" type="ORF">BU14_1082s0001</name>
</gene>
<dbReference type="SUPFAM" id="SSF51695">
    <property type="entry name" value="PLC-like phosphodiesterases"/>
    <property type="match status" value="1"/>
</dbReference>
<feature type="compositionally biased region" description="Low complexity" evidence="1">
    <location>
        <begin position="33"/>
        <end position="50"/>
    </location>
</feature>
<dbReference type="Pfam" id="PF00388">
    <property type="entry name" value="PI-PLC-X"/>
    <property type="match status" value="1"/>
</dbReference>
<dbReference type="GO" id="GO:0008081">
    <property type="term" value="F:phosphoric diester hydrolase activity"/>
    <property type="evidence" value="ECO:0007669"/>
    <property type="project" value="InterPro"/>
</dbReference>
<dbReference type="EMBL" id="KV919383">
    <property type="protein sequence ID" value="OSX69838.1"/>
    <property type="molecule type" value="Genomic_DNA"/>
</dbReference>
<proteinExistence type="predicted"/>
<dbReference type="OrthoDB" id="1046782at2759"/>
<organism evidence="3 4">
    <name type="scientific">Porphyra umbilicalis</name>
    <name type="common">Purple laver</name>
    <name type="synonym">Red alga</name>
    <dbReference type="NCBI Taxonomy" id="2786"/>
    <lineage>
        <taxon>Eukaryota</taxon>
        <taxon>Rhodophyta</taxon>
        <taxon>Bangiophyceae</taxon>
        <taxon>Bangiales</taxon>
        <taxon>Bangiaceae</taxon>
        <taxon>Porphyra</taxon>
    </lineage>
</organism>
<dbReference type="InterPro" id="IPR000909">
    <property type="entry name" value="PLipase_C_PInositol-sp_X_dom"/>
</dbReference>
<sequence length="310" mass="31922">MEAMEWDGDGASSVSTDGTMDDDRGRAVGGDAGARPPAAAAAGGAVAAPRRVPPLPRLPLPTAAPRRAPGAAPTGAAAAATTLADLFPLAGTHDSGAYVIDAHRVSRAAATLPPLHLRWVRWALRDVLRDFSRTQRLTIYEQLVAGARFLDIRVSKLTPAAADDRLWVVHGAAACVPLADVVAQINAFHARAASPTHVILAVRHFRLSAAEAAALATQLNDTLTHPLFRGDAPMLAATPLSDLPVNIVAGVAGVSKLGPGWAVDDWINTYCGERKLAGLHRQLAAAVAGAAAASSLSCAPAAAVDERLAC</sequence>
<feature type="region of interest" description="Disordered" evidence="1">
    <location>
        <begin position="1"/>
        <end position="75"/>
    </location>
</feature>
<dbReference type="InterPro" id="IPR017946">
    <property type="entry name" value="PLC-like_Pdiesterase_TIM-brl"/>
</dbReference>
<dbReference type="AlphaFoldDB" id="A0A1X6NMN2"/>
<protein>
    <recommendedName>
        <fullName evidence="2">Phosphatidylinositol-specific phospholipase C X domain-containing protein</fullName>
    </recommendedName>
</protein>